<evidence type="ECO:0000313" key="11">
    <source>
        <dbReference type="EMBL" id="VAV83346.1"/>
    </source>
</evidence>
<dbReference type="InterPro" id="IPR050482">
    <property type="entry name" value="Sensor_HK_TwoCompSys"/>
</dbReference>
<dbReference type="Gene3D" id="3.30.565.10">
    <property type="entry name" value="Histidine kinase-like ATPase, C-terminal domain"/>
    <property type="match status" value="1"/>
</dbReference>
<name>A0A3B0R2I1_9ZZZZ</name>
<dbReference type="InterPro" id="IPR036890">
    <property type="entry name" value="HATPase_C_sf"/>
</dbReference>
<accession>A0A3B0R2I1</accession>
<dbReference type="PANTHER" id="PTHR24421:SF10">
    <property type="entry name" value="NITRATE_NITRITE SENSOR PROTEIN NARQ"/>
    <property type="match status" value="1"/>
</dbReference>
<dbReference type="InterPro" id="IPR019734">
    <property type="entry name" value="TPR_rpt"/>
</dbReference>
<reference evidence="11" key="1">
    <citation type="submission" date="2018-06" db="EMBL/GenBank/DDBJ databases">
        <authorList>
            <person name="Zhirakovskaya E."/>
        </authorList>
    </citation>
    <scope>NUCLEOTIDE SEQUENCE</scope>
</reference>
<evidence type="ECO:0000256" key="7">
    <source>
        <dbReference type="ARBA" id="ARBA00022840"/>
    </source>
</evidence>
<dbReference type="InterPro" id="IPR005467">
    <property type="entry name" value="His_kinase_dom"/>
</dbReference>
<evidence type="ECO:0000256" key="8">
    <source>
        <dbReference type="SAM" id="Coils"/>
    </source>
</evidence>
<dbReference type="GO" id="GO:0000155">
    <property type="term" value="F:phosphorelay sensor kinase activity"/>
    <property type="evidence" value="ECO:0007669"/>
    <property type="project" value="InterPro"/>
</dbReference>
<evidence type="ECO:0000256" key="6">
    <source>
        <dbReference type="ARBA" id="ARBA00022777"/>
    </source>
</evidence>
<feature type="coiled-coil region" evidence="8">
    <location>
        <begin position="396"/>
        <end position="430"/>
    </location>
</feature>
<keyword evidence="8" id="KW-0175">Coiled coil</keyword>
<keyword evidence="7" id="KW-0067">ATP-binding</keyword>
<keyword evidence="9" id="KW-1133">Transmembrane helix</keyword>
<proteinExistence type="predicted"/>
<dbReference type="Pfam" id="PF07730">
    <property type="entry name" value="HisKA_3"/>
    <property type="match status" value="1"/>
</dbReference>
<dbReference type="CDD" id="cd16917">
    <property type="entry name" value="HATPase_UhpB-NarQ-NarX-like"/>
    <property type="match status" value="1"/>
</dbReference>
<dbReference type="Pfam" id="PF13424">
    <property type="entry name" value="TPR_12"/>
    <property type="match status" value="1"/>
</dbReference>
<keyword evidence="9" id="KW-0472">Membrane</keyword>
<dbReference type="InterPro" id="IPR003594">
    <property type="entry name" value="HATPase_dom"/>
</dbReference>
<evidence type="ECO:0000256" key="9">
    <source>
        <dbReference type="SAM" id="Phobius"/>
    </source>
</evidence>
<dbReference type="EMBL" id="UOEB01000072">
    <property type="protein sequence ID" value="VAV83346.1"/>
    <property type="molecule type" value="Genomic_DNA"/>
</dbReference>
<dbReference type="SMART" id="SM00387">
    <property type="entry name" value="HATPase_c"/>
    <property type="match status" value="1"/>
</dbReference>
<feature type="domain" description="Histidine kinase" evidence="10">
    <location>
        <begin position="430"/>
        <end position="616"/>
    </location>
</feature>
<keyword evidence="9" id="KW-0812">Transmembrane</keyword>
<keyword evidence="4" id="KW-0808">Transferase</keyword>
<dbReference type="SUPFAM" id="SSF48452">
    <property type="entry name" value="TPR-like"/>
    <property type="match status" value="1"/>
</dbReference>
<feature type="transmembrane region" description="Helical" evidence="9">
    <location>
        <begin position="371"/>
        <end position="390"/>
    </location>
</feature>
<keyword evidence="3" id="KW-0597">Phosphoprotein</keyword>
<evidence type="ECO:0000256" key="2">
    <source>
        <dbReference type="ARBA" id="ARBA00012438"/>
    </source>
</evidence>
<dbReference type="Gene3D" id="1.20.5.1930">
    <property type="match status" value="1"/>
</dbReference>
<dbReference type="SUPFAM" id="SSF55874">
    <property type="entry name" value="ATPase domain of HSP90 chaperone/DNA topoisomerase II/histidine kinase"/>
    <property type="match status" value="1"/>
</dbReference>
<dbReference type="AlphaFoldDB" id="A0A3B0R2I1"/>
<evidence type="ECO:0000256" key="3">
    <source>
        <dbReference type="ARBA" id="ARBA00022553"/>
    </source>
</evidence>
<dbReference type="SMART" id="SM00028">
    <property type="entry name" value="TPR"/>
    <property type="match status" value="5"/>
</dbReference>
<sequence>MSFFKKKKSFFLILSLTVLLLKPNSIIAQNGSKIDSLKQIVANSKNDSIVMDAYNKLRRATAYSNQKASQQYTYKFLEYAQKQKDSFRIALANYYLGNSYVASSNFNKALKYYFKSEAYFDRKKDSARLSSVLNGIGAAYENNGVDSLSLKYFLLSRDISRARKDKRRSGIASNNISNIYKKRGNLKAAIKHLNDAVSDLNNPRFRQYFITLSINLANAYTETKDYPKALSIYNEMLKKIDTVSDALNYASTLHGLGNIYIANKKNRKGLQFLKKAMDKYTNGNFFDDRFNTMKNLIDAYKINNQNKKALMLFYEYNAIKDSIFNSEKDKNLTEAIQKYETEKKDKEITKQQLVLKQNETEILKRKSEFRIALFGSILLLIISLGLVLFYRQNQKIKNKQIESLKARKKLNKLEALIEGEEKERKRIAQDLHDGINGDLSVIKYKITSIENKKLNETEKKEYNKAISMLDNAIEQVRHISHNLAPPSLQNFNLTEAIQQYCSKISESNTLKINFQNYGKLLTLNKDTETAIYRIVQEAINNIVKHSKATEALIQINAHENNLLITIEDNGIGFNPNNNYEGLGLKNIRSRVELLKGDLNIDSNDTGTSIQINIDLN</sequence>
<dbReference type="PROSITE" id="PS50109">
    <property type="entry name" value="HIS_KIN"/>
    <property type="match status" value="1"/>
</dbReference>
<gene>
    <name evidence="11" type="ORF">MNBD_BACTEROID02-497</name>
</gene>
<dbReference type="Pfam" id="PF02518">
    <property type="entry name" value="HATPase_c"/>
    <property type="match status" value="1"/>
</dbReference>
<dbReference type="Gene3D" id="1.25.40.10">
    <property type="entry name" value="Tetratricopeptide repeat domain"/>
    <property type="match status" value="2"/>
</dbReference>
<dbReference type="InterPro" id="IPR011990">
    <property type="entry name" value="TPR-like_helical_dom_sf"/>
</dbReference>
<evidence type="ECO:0000256" key="4">
    <source>
        <dbReference type="ARBA" id="ARBA00022679"/>
    </source>
</evidence>
<comment type="catalytic activity">
    <reaction evidence="1">
        <text>ATP + protein L-histidine = ADP + protein N-phospho-L-histidine.</text>
        <dbReference type="EC" id="2.7.13.3"/>
    </reaction>
</comment>
<evidence type="ECO:0000256" key="1">
    <source>
        <dbReference type="ARBA" id="ARBA00000085"/>
    </source>
</evidence>
<keyword evidence="5" id="KW-0547">Nucleotide-binding</keyword>
<organism evidence="11">
    <name type="scientific">hydrothermal vent metagenome</name>
    <dbReference type="NCBI Taxonomy" id="652676"/>
    <lineage>
        <taxon>unclassified sequences</taxon>
        <taxon>metagenomes</taxon>
        <taxon>ecological metagenomes</taxon>
    </lineage>
</organism>
<protein>
    <recommendedName>
        <fullName evidence="2">histidine kinase</fullName>
        <ecNumber evidence="2">2.7.13.3</ecNumber>
    </recommendedName>
</protein>
<dbReference type="GO" id="GO:0005524">
    <property type="term" value="F:ATP binding"/>
    <property type="evidence" value="ECO:0007669"/>
    <property type="project" value="UniProtKB-KW"/>
</dbReference>
<keyword evidence="6" id="KW-0418">Kinase</keyword>
<evidence type="ECO:0000259" key="10">
    <source>
        <dbReference type="PROSITE" id="PS50109"/>
    </source>
</evidence>
<dbReference type="EC" id="2.7.13.3" evidence="2"/>
<dbReference type="GO" id="GO:0046983">
    <property type="term" value="F:protein dimerization activity"/>
    <property type="evidence" value="ECO:0007669"/>
    <property type="project" value="InterPro"/>
</dbReference>
<dbReference type="PANTHER" id="PTHR24421">
    <property type="entry name" value="NITRATE/NITRITE SENSOR PROTEIN NARX-RELATED"/>
    <property type="match status" value="1"/>
</dbReference>
<evidence type="ECO:0000256" key="5">
    <source>
        <dbReference type="ARBA" id="ARBA00022741"/>
    </source>
</evidence>
<dbReference type="GO" id="GO:0016020">
    <property type="term" value="C:membrane"/>
    <property type="evidence" value="ECO:0007669"/>
    <property type="project" value="InterPro"/>
</dbReference>
<dbReference type="InterPro" id="IPR011712">
    <property type="entry name" value="Sig_transdc_His_kin_sub3_dim/P"/>
</dbReference>